<sequence>MQHQLDAISKRLDTEAKAKGKQSHGHDHGSSKKNQEDKALDPNLAMLKLTLPSFKGEADPSVFLNWIAKVDHIFDLYSVKGHLREKLVCLALEGQAKQWLRRRYLIMASPASTWEHFRDISYECFVPPYYHRDLLIKFQQLTQDRRSVEEYARELEVLLHCANLKENNHEKIVRFISGLNSNIQDIIEFHDDETLDVVVRRAMKVEKKLLKKEACHNKISKSSRGVFYKSSSSKDKTKDVSKEAINKSSSNHSSSPPKSSFRPSHIKFFKCLGHGHIAFACPNKRAMCIRGEEVVTDDSPPSSPSHTSHSSSSSSEDEYKVSFDGDLLVIRRLLGQVHKDFDTTQRENIFHTRCLIASKVCSMIIAKGSCTNVASTRVVDKLKLPTIAHAKPYKLQWLSEEGEILVKKKVHISFSISKYQDEVLCDVVPMEATHILLGRPWQFDRNVQHDGLTNRMSFTYQGCKYEEAEWYWFAFISYSIKKLIHKNEEAGKEENVNSRLSLCLILRAAKLNITDFFKELPQFVVKAGPTLSNIYGTYWENKLEAKEIHANVIHLKILSKPFVYISLIYI</sequence>
<reference evidence="5" key="2">
    <citation type="submission" date="2025-08" db="UniProtKB">
        <authorList>
            <consortium name="RefSeq"/>
        </authorList>
    </citation>
    <scope>IDENTIFICATION</scope>
    <source>
        <tissue evidence="5">Leaf</tissue>
    </source>
</reference>
<keyword evidence="4" id="KW-1185">Reference proteome</keyword>
<dbReference type="InterPro" id="IPR005162">
    <property type="entry name" value="Retrotrans_gag_dom"/>
</dbReference>
<dbReference type="Gene3D" id="2.40.70.10">
    <property type="entry name" value="Acid Proteases"/>
    <property type="match status" value="1"/>
</dbReference>
<feature type="region of interest" description="Disordered" evidence="1">
    <location>
        <begin position="229"/>
        <end position="261"/>
    </location>
</feature>
<proteinExistence type="predicted"/>
<feature type="domain" description="Retinoblastoma-associated protein N-terminal" evidence="3">
    <location>
        <begin position="497"/>
        <end position="562"/>
    </location>
</feature>
<evidence type="ECO:0000259" key="2">
    <source>
        <dbReference type="Pfam" id="PF03732"/>
    </source>
</evidence>
<dbReference type="Proteomes" id="UP000087766">
    <property type="component" value="Chromosome 1"/>
</dbReference>
<dbReference type="PANTHER" id="PTHR35046">
    <property type="entry name" value="ZINC KNUCKLE (CCHC-TYPE) FAMILY PROTEIN"/>
    <property type="match status" value="1"/>
</dbReference>
<dbReference type="Pfam" id="PF11934">
    <property type="entry name" value="DUF3452"/>
    <property type="match status" value="1"/>
</dbReference>
<feature type="compositionally biased region" description="Low complexity" evidence="1">
    <location>
        <begin position="297"/>
        <end position="314"/>
    </location>
</feature>
<evidence type="ECO:0000256" key="1">
    <source>
        <dbReference type="SAM" id="MobiDB-lite"/>
    </source>
</evidence>
<dbReference type="Pfam" id="PF03732">
    <property type="entry name" value="Retrotrans_gag"/>
    <property type="match status" value="1"/>
</dbReference>
<feature type="compositionally biased region" description="Basic and acidic residues" evidence="1">
    <location>
        <begin position="232"/>
        <end position="245"/>
    </location>
</feature>
<dbReference type="OrthoDB" id="1731207at2759"/>
<dbReference type="STRING" id="3916.A0A1S3TXM5"/>
<accession>A0A1S3TXM5</accession>
<feature type="compositionally biased region" description="Low complexity" evidence="1">
    <location>
        <begin position="246"/>
        <end position="260"/>
    </location>
</feature>
<organism evidence="4 5">
    <name type="scientific">Vigna radiata var. radiata</name>
    <name type="common">Mung bean</name>
    <name type="synonym">Phaseolus aureus</name>
    <dbReference type="NCBI Taxonomy" id="3916"/>
    <lineage>
        <taxon>Eukaryota</taxon>
        <taxon>Viridiplantae</taxon>
        <taxon>Streptophyta</taxon>
        <taxon>Embryophyta</taxon>
        <taxon>Tracheophyta</taxon>
        <taxon>Spermatophyta</taxon>
        <taxon>Magnoliopsida</taxon>
        <taxon>eudicotyledons</taxon>
        <taxon>Gunneridae</taxon>
        <taxon>Pentapetalae</taxon>
        <taxon>rosids</taxon>
        <taxon>fabids</taxon>
        <taxon>Fabales</taxon>
        <taxon>Fabaceae</taxon>
        <taxon>Papilionoideae</taxon>
        <taxon>50 kb inversion clade</taxon>
        <taxon>NPAAA clade</taxon>
        <taxon>indigoferoid/millettioid clade</taxon>
        <taxon>Phaseoleae</taxon>
        <taxon>Vigna</taxon>
    </lineage>
</organism>
<dbReference type="InterPro" id="IPR024599">
    <property type="entry name" value="RB_N"/>
</dbReference>
<protein>
    <submittedName>
        <fullName evidence="5">Uncharacterized protein LOC106759714</fullName>
    </submittedName>
</protein>
<dbReference type="KEGG" id="vra:106759714"/>
<dbReference type="AlphaFoldDB" id="A0A1S3TXM5"/>
<evidence type="ECO:0000313" key="4">
    <source>
        <dbReference type="Proteomes" id="UP000087766"/>
    </source>
</evidence>
<evidence type="ECO:0000259" key="3">
    <source>
        <dbReference type="Pfam" id="PF11934"/>
    </source>
</evidence>
<evidence type="ECO:0000313" key="5">
    <source>
        <dbReference type="RefSeq" id="XP_014498517.1"/>
    </source>
</evidence>
<dbReference type="CDD" id="cd00303">
    <property type="entry name" value="retropepsin_like"/>
    <property type="match status" value="1"/>
</dbReference>
<dbReference type="InterPro" id="IPR021109">
    <property type="entry name" value="Peptidase_aspartic_dom_sf"/>
</dbReference>
<dbReference type="PANTHER" id="PTHR35046:SF9">
    <property type="entry name" value="RNA-DIRECTED DNA POLYMERASE"/>
    <property type="match status" value="1"/>
</dbReference>
<dbReference type="RefSeq" id="XP_014498517.1">
    <property type="nucleotide sequence ID" value="XM_014643031.1"/>
</dbReference>
<feature type="region of interest" description="Disordered" evidence="1">
    <location>
        <begin position="294"/>
        <end position="318"/>
    </location>
</feature>
<feature type="domain" description="Retrotransposon gag" evidence="2">
    <location>
        <begin position="87"/>
        <end position="180"/>
    </location>
</feature>
<name>A0A1S3TXM5_VIGRR</name>
<reference evidence="4" key="1">
    <citation type="journal article" date="2014" name="Nat. Commun.">
        <title>Genome sequence of mungbean and insights into evolution within Vigna species.</title>
        <authorList>
            <person name="Kang Y.J."/>
            <person name="Kim S.K."/>
            <person name="Kim M.Y."/>
            <person name="Lestari P."/>
            <person name="Kim K.H."/>
            <person name="Ha B.K."/>
            <person name="Jun T.H."/>
            <person name="Hwang W.J."/>
            <person name="Lee T."/>
            <person name="Lee J."/>
            <person name="Shim S."/>
            <person name="Yoon M.Y."/>
            <person name="Jang Y.E."/>
            <person name="Han K.S."/>
            <person name="Taeprayoon P."/>
            <person name="Yoon N."/>
            <person name="Somta P."/>
            <person name="Tanya P."/>
            <person name="Kim K.S."/>
            <person name="Gwag J.G."/>
            <person name="Moon J.K."/>
            <person name="Lee Y.H."/>
            <person name="Park B.S."/>
            <person name="Bombarely A."/>
            <person name="Doyle J.J."/>
            <person name="Jackson S.A."/>
            <person name="Schafleitner R."/>
            <person name="Srinives P."/>
            <person name="Varshney R.K."/>
            <person name="Lee S.H."/>
        </authorList>
    </citation>
    <scope>NUCLEOTIDE SEQUENCE [LARGE SCALE GENOMIC DNA]</scope>
    <source>
        <strain evidence="4">cv. VC1973A</strain>
    </source>
</reference>
<gene>
    <name evidence="5" type="primary">LOC106759714</name>
</gene>
<feature type="region of interest" description="Disordered" evidence="1">
    <location>
        <begin position="13"/>
        <end position="37"/>
    </location>
</feature>
<dbReference type="GeneID" id="106759714"/>